<name>A0A2G9R6K7_AQUCT</name>
<dbReference type="GO" id="GO:0030623">
    <property type="term" value="F:U5 snRNA binding"/>
    <property type="evidence" value="ECO:0007669"/>
    <property type="project" value="TreeGrafter"/>
</dbReference>
<dbReference type="GO" id="GO:0017070">
    <property type="term" value="F:U6 snRNA binding"/>
    <property type="evidence" value="ECO:0007669"/>
    <property type="project" value="TreeGrafter"/>
</dbReference>
<dbReference type="InterPro" id="IPR027652">
    <property type="entry name" value="PRP8"/>
</dbReference>
<organism evidence="1 2">
    <name type="scientific">Aquarana catesbeiana</name>
    <name type="common">American bullfrog</name>
    <name type="synonym">Rana catesbeiana</name>
    <dbReference type="NCBI Taxonomy" id="8400"/>
    <lineage>
        <taxon>Eukaryota</taxon>
        <taxon>Metazoa</taxon>
        <taxon>Chordata</taxon>
        <taxon>Craniata</taxon>
        <taxon>Vertebrata</taxon>
        <taxon>Euteleostomi</taxon>
        <taxon>Amphibia</taxon>
        <taxon>Batrachia</taxon>
        <taxon>Anura</taxon>
        <taxon>Neobatrachia</taxon>
        <taxon>Ranoidea</taxon>
        <taxon>Ranidae</taxon>
        <taxon>Aquarana</taxon>
    </lineage>
</organism>
<dbReference type="EMBL" id="KV959889">
    <property type="protein sequence ID" value="PIO23514.1"/>
    <property type="molecule type" value="Genomic_DNA"/>
</dbReference>
<proteinExistence type="predicted"/>
<dbReference type="AlphaFoldDB" id="A0A2G9R6K7"/>
<evidence type="ECO:0000313" key="1">
    <source>
        <dbReference type="EMBL" id="PIO23514.1"/>
    </source>
</evidence>
<dbReference type="SUPFAM" id="SSF53098">
    <property type="entry name" value="Ribonuclease H-like"/>
    <property type="match status" value="1"/>
</dbReference>
<dbReference type="GO" id="GO:0000244">
    <property type="term" value="P:spliceosomal tri-snRNP complex assembly"/>
    <property type="evidence" value="ECO:0007669"/>
    <property type="project" value="TreeGrafter"/>
</dbReference>
<dbReference type="InterPro" id="IPR042516">
    <property type="entry name" value="Prp8_U5-snRNA-bd_sf"/>
</dbReference>
<evidence type="ECO:0000313" key="2">
    <source>
        <dbReference type="Proteomes" id="UP000228934"/>
    </source>
</evidence>
<dbReference type="GO" id="GO:0030619">
    <property type="term" value="F:U1 snRNA binding"/>
    <property type="evidence" value="ECO:0007669"/>
    <property type="project" value="TreeGrafter"/>
</dbReference>
<sequence length="124" mass="14823">FSADDARDLIQRYLTEHPDPNNENIVGYNNKKCWPRDARMRLMKHDVNLGRAVFWDIKNRLPRSVTTVQWENSFVSVYSKDNPNLLFNMCGFECRILPKCRTSYEEFTHKDGVWNLQNEVCYTW</sequence>
<dbReference type="Gene3D" id="3.30.43.40">
    <property type="entry name" value="Pre-mRNA-processing-splicing factor 8, U5-snRNA-binding domain"/>
    <property type="match status" value="1"/>
</dbReference>
<accession>A0A2G9R6K7</accession>
<keyword evidence="2" id="KW-1185">Reference proteome</keyword>
<dbReference type="Proteomes" id="UP000228934">
    <property type="component" value="Unassembled WGS sequence"/>
</dbReference>
<dbReference type="PANTHER" id="PTHR11140:SF0">
    <property type="entry name" value="PRE-MRNA-PROCESSING-SPLICING FACTOR 8"/>
    <property type="match status" value="1"/>
</dbReference>
<dbReference type="InterPro" id="IPR012337">
    <property type="entry name" value="RNaseH-like_sf"/>
</dbReference>
<dbReference type="OrthoDB" id="5827140at2759"/>
<dbReference type="PANTHER" id="PTHR11140">
    <property type="entry name" value="PRE-MRNA SPLICING FACTOR PRP8"/>
    <property type="match status" value="1"/>
</dbReference>
<dbReference type="GO" id="GO:0030620">
    <property type="term" value="F:U2 snRNA binding"/>
    <property type="evidence" value="ECO:0007669"/>
    <property type="project" value="TreeGrafter"/>
</dbReference>
<feature type="non-terminal residue" evidence="1">
    <location>
        <position position="1"/>
    </location>
</feature>
<dbReference type="GO" id="GO:0005682">
    <property type="term" value="C:U5 snRNP"/>
    <property type="evidence" value="ECO:0007669"/>
    <property type="project" value="TreeGrafter"/>
</dbReference>
<reference evidence="2" key="1">
    <citation type="journal article" date="2017" name="Nat. Commun.">
        <title>The North American bullfrog draft genome provides insight into hormonal regulation of long noncoding RNA.</title>
        <authorList>
            <person name="Hammond S.A."/>
            <person name="Warren R.L."/>
            <person name="Vandervalk B.P."/>
            <person name="Kucuk E."/>
            <person name="Khan H."/>
            <person name="Gibb E.A."/>
            <person name="Pandoh P."/>
            <person name="Kirk H."/>
            <person name="Zhao Y."/>
            <person name="Jones M."/>
            <person name="Mungall A.J."/>
            <person name="Coope R."/>
            <person name="Pleasance S."/>
            <person name="Moore R.A."/>
            <person name="Holt R.A."/>
            <person name="Round J.M."/>
            <person name="Ohora S."/>
            <person name="Walle B.V."/>
            <person name="Veldhoen N."/>
            <person name="Helbing C.C."/>
            <person name="Birol I."/>
        </authorList>
    </citation>
    <scope>NUCLEOTIDE SEQUENCE [LARGE SCALE GENOMIC DNA]</scope>
</reference>
<gene>
    <name evidence="1" type="ORF">AB205_0098830</name>
</gene>
<dbReference type="GO" id="GO:0071013">
    <property type="term" value="C:catalytic step 2 spliceosome"/>
    <property type="evidence" value="ECO:0007669"/>
    <property type="project" value="TreeGrafter"/>
</dbReference>
<protein>
    <submittedName>
        <fullName evidence="1">Uncharacterized protein</fullName>
    </submittedName>
</protein>
<dbReference type="GO" id="GO:0097157">
    <property type="term" value="F:pre-mRNA intronic binding"/>
    <property type="evidence" value="ECO:0007669"/>
    <property type="project" value="TreeGrafter"/>
</dbReference>